<dbReference type="EMBL" id="GIBP01009082">
    <property type="protein sequence ID" value="NDV38051.1"/>
    <property type="molecule type" value="Transcribed_RNA"/>
</dbReference>
<comment type="subcellular location">
    <subcellularLocation>
        <location evidence="1">Nucleus</location>
    </subcellularLocation>
</comment>
<organism evidence="6">
    <name type="scientific">Arcella intermedia</name>
    <dbReference type="NCBI Taxonomy" id="1963864"/>
    <lineage>
        <taxon>Eukaryota</taxon>
        <taxon>Amoebozoa</taxon>
        <taxon>Tubulinea</taxon>
        <taxon>Elardia</taxon>
        <taxon>Arcellinida</taxon>
        <taxon>Sphaerothecina</taxon>
        <taxon>Arcellidae</taxon>
        <taxon>Arcella</taxon>
    </lineage>
</organism>
<dbReference type="NCBIfam" id="NF011465">
    <property type="entry name" value="PRK14886.1-1"/>
    <property type="match status" value="1"/>
</dbReference>
<keyword evidence="4 5" id="KW-0539">Nucleus</keyword>
<comment type="similarity">
    <text evidence="2 5">Belongs to the CGI121/TPRKB family.</text>
</comment>
<dbReference type="GO" id="GO:0005829">
    <property type="term" value="C:cytosol"/>
    <property type="evidence" value="ECO:0007669"/>
    <property type="project" value="TreeGrafter"/>
</dbReference>
<evidence type="ECO:0000256" key="4">
    <source>
        <dbReference type="ARBA" id="ARBA00023242"/>
    </source>
</evidence>
<reference evidence="6" key="1">
    <citation type="journal article" date="2020" name="J. Eukaryot. Microbiol.">
        <title>De novo Sequencing, Assembly and Annotation of the Transcriptome for the Free-Living Testate Amoeba Arcella intermedia.</title>
        <authorList>
            <person name="Ribeiro G.M."/>
            <person name="Porfirio-Sousa A.L."/>
            <person name="Maurer-Alcala X.X."/>
            <person name="Katz L.A."/>
            <person name="Lahr D.J.G."/>
        </authorList>
    </citation>
    <scope>NUCLEOTIDE SEQUENCE</scope>
</reference>
<accession>A0A6B2LMS6</accession>
<dbReference type="PANTHER" id="PTHR15840:SF10">
    <property type="entry name" value="EKC_KEOPS COMPLEX SUBUNIT TPRKB"/>
    <property type="match status" value="1"/>
</dbReference>
<sequence>MDLFKGREVTLLYFKDIKNGEAILNVIRAGKMNAAFINPDYVVSWFQIYSTVNSVLEAEEHNQLKTKSIYGEIVFRLGATSNIAGNLKTFGINKNSKAAIVVIVDCKEGDLQSIKDLVDGELIQYNPENGYNMNLILKHYNIQNKEIQLGKPEVEALEDAIISRISTAYL</sequence>
<dbReference type="Pfam" id="PF08617">
    <property type="entry name" value="CGI-121"/>
    <property type="match status" value="1"/>
</dbReference>
<dbReference type="GO" id="GO:0002949">
    <property type="term" value="P:tRNA threonylcarbamoyladenosine modification"/>
    <property type="evidence" value="ECO:0007669"/>
    <property type="project" value="TreeGrafter"/>
</dbReference>
<evidence type="ECO:0000256" key="5">
    <source>
        <dbReference type="RuleBase" id="RU004398"/>
    </source>
</evidence>
<dbReference type="InterPro" id="IPR036504">
    <property type="entry name" value="CGI121/TPRKB_sf"/>
</dbReference>
<dbReference type="PANTHER" id="PTHR15840">
    <property type="entry name" value="CGI-121 FAMILY MEMBER"/>
    <property type="match status" value="1"/>
</dbReference>
<evidence type="ECO:0008006" key="7">
    <source>
        <dbReference type="Google" id="ProtNLM"/>
    </source>
</evidence>
<evidence type="ECO:0000256" key="2">
    <source>
        <dbReference type="ARBA" id="ARBA00005546"/>
    </source>
</evidence>
<evidence type="ECO:0000256" key="1">
    <source>
        <dbReference type="ARBA" id="ARBA00004123"/>
    </source>
</evidence>
<dbReference type="AlphaFoldDB" id="A0A6B2LMS6"/>
<dbReference type="InterPro" id="IPR013926">
    <property type="entry name" value="CGI121/TPRKB"/>
</dbReference>
<keyword evidence="3" id="KW-0819">tRNA processing</keyword>
<evidence type="ECO:0000313" key="6">
    <source>
        <dbReference type="EMBL" id="NDV38051.1"/>
    </source>
</evidence>
<dbReference type="SUPFAM" id="SSF143870">
    <property type="entry name" value="PF0523-like"/>
    <property type="match status" value="1"/>
</dbReference>
<dbReference type="GO" id="GO:0005634">
    <property type="term" value="C:nucleus"/>
    <property type="evidence" value="ECO:0007669"/>
    <property type="project" value="UniProtKB-SubCell"/>
</dbReference>
<dbReference type="GO" id="GO:0000408">
    <property type="term" value="C:EKC/KEOPS complex"/>
    <property type="evidence" value="ECO:0007669"/>
    <property type="project" value="TreeGrafter"/>
</dbReference>
<proteinExistence type="inferred from homology"/>
<dbReference type="Gene3D" id="3.30.2380.10">
    <property type="entry name" value="CGI121/TPRKB"/>
    <property type="match status" value="1"/>
</dbReference>
<name>A0A6B2LMS6_9EUKA</name>
<evidence type="ECO:0000256" key="3">
    <source>
        <dbReference type="ARBA" id="ARBA00022694"/>
    </source>
</evidence>
<protein>
    <recommendedName>
        <fullName evidence="7">EKC/KEOPS complex subunit cgi121</fullName>
    </recommendedName>
</protein>